<evidence type="ECO:0000256" key="4">
    <source>
        <dbReference type="ARBA" id="ARBA00012285"/>
    </source>
</evidence>
<dbReference type="GO" id="GO:0030170">
    <property type="term" value="F:pyridoxal phosphate binding"/>
    <property type="evidence" value="ECO:0007669"/>
    <property type="project" value="InterPro"/>
</dbReference>
<evidence type="ECO:0000256" key="8">
    <source>
        <dbReference type="ARBA" id="ARBA00029996"/>
    </source>
</evidence>
<protein>
    <recommendedName>
        <fullName evidence="4">threonine-phosphate decarboxylase</fullName>
        <ecNumber evidence="4">4.1.1.81</ecNumber>
    </recommendedName>
    <alternativeName>
        <fullName evidence="8">L-threonine-O-3-phosphate decarboxylase</fullName>
    </alternativeName>
</protein>
<comment type="function">
    <text evidence="2">Decarboxylates L-threonine-O-3-phosphate to yield (R)-1-amino-2-propanol O-2-phosphate, the precursor for the linkage between the nucleotide loop and the corrin ring in cobalamin.</text>
</comment>
<dbReference type="GO" id="GO:0009236">
    <property type="term" value="P:cobalamin biosynthetic process"/>
    <property type="evidence" value="ECO:0007669"/>
    <property type="project" value="UniProtKB-UniPathway"/>
</dbReference>
<accession>A0A4R6AF19</accession>
<keyword evidence="7 11" id="KW-0456">Lyase</keyword>
<dbReference type="InterPro" id="IPR015424">
    <property type="entry name" value="PyrdxlP-dep_Trfase"/>
</dbReference>
<keyword evidence="5" id="KW-0169">Cobalamin biosynthesis</keyword>
<evidence type="ECO:0000313" key="12">
    <source>
        <dbReference type="Proteomes" id="UP000295701"/>
    </source>
</evidence>
<keyword evidence="6" id="KW-0663">Pyridoxal phosphate</keyword>
<evidence type="ECO:0000256" key="6">
    <source>
        <dbReference type="ARBA" id="ARBA00022898"/>
    </source>
</evidence>
<dbReference type="SUPFAM" id="SSF53383">
    <property type="entry name" value="PLP-dependent transferases"/>
    <property type="match status" value="1"/>
</dbReference>
<comment type="pathway">
    <text evidence="3">Cofactor biosynthesis; adenosylcobalamin biosynthesis.</text>
</comment>
<evidence type="ECO:0000256" key="3">
    <source>
        <dbReference type="ARBA" id="ARBA00004953"/>
    </source>
</evidence>
<evidence type="ECO:0000259" key="10">
    <source>
        <dbReference type="Pfam" id="PF00155"/>
    </source>
</evidence>
<dbReference type="PANTHER" id="PTHR42885:SF1">
    <property type="entry name" value="THREONINE-PHOSPHATE DECARBOXYLASE"/>
    <property type="match status" value="1"/>
</dbReference>
<evidence type="ECO:0000256" key="5">
    <source>
        <dbReference type="ARBA" id="ARBA00022573"/>
    </source>
</evidence>
<dbReference type="Gene3D" id="3.90.1150.10">
    <property type="entry name" value="Aspartate Aminotransferase, domain 1"/>
    <property type="match status" value="1"/>
</dbReference>
<evidence type="ECO:0000256" key="1">
    <source>
        <dbReference type="ARBA" id="ARBA00001933"/>
    </source>
</evidence>
<reference evidence="11 12" key="1">
    <citation type="submission" date="2019-03" db="EMBL/GenBank/DDBJ databases">
        <title>Primorskyibacter sp. SS33 isolated from sediments.</title>
        <authorList>
            <person name="Xunke S."/>
        </authorList>
    </citation>
    <scope>NUCLEOTIDE SEQUENCE [LARGE SCALE GENOMIC DNA]</scope>
    <source>
        <strain evidence="11 12">SS33</strain>
    </source>
</reference>
<dbReference type="InterPro" id="IPR004838">
    <property type="entry name" value="NHTrfase_class1_PyrdxlP-BS"/>
</dbReference>
<dbReference type="NCBIfam" id="TIGR01140">
    <property type="entry name" value="L_thr_O3P_dcar"/>
    <property type="match status" value="1"/>
</dbReference>
<dbReference type="RefSeq" id="WP_133395714.1">
    <property type="nucleotide sequence ID" value="NZ_SNAA01000003.1"/>
</dbReference>
<evidence type="ECO:0000256" key="7">
    <source>
        <dbReference type="ARBA" id="ARBA00023239"/>
    </source>
</evidence>
<dbReference type="InterPro" id="IPR015422">
    <property type="entry name" value="PyrdxlP-dep_Trfase_small"/>
</dbReference>
<dbReference type="GO" id="GO:0048472">
    <property type="term" value="F:threonine-phosphate decarboxylase activity"/>
    <property type="evidence" value="ECO:0007669"/>
    <property type="project" value="UniProtKB-EC"/>
</dbReference>
<name>A0A4R6AF19_9RHOB</name>
<dbReference type="Proteomes" id="UP000295701">
    <property type="component" value="Unassembled WGS sequence"/>
</dbReference>
<comment type="caution">
    <text evidence="11">The sequence shown here is derived from an EMBL/GenBank/DDBJ whole genome shotgun (WGS) entry which is preliminary data.</text>
</comment>
<dbReference type="CDD" id="cd00609">
    <property type="entry name" value="AAT_like"/>
    <property type="match status" value="1"/>
</dbReference>
<dbReference type="UniPathway" id="UPA00148"/>
<comment type="cofactor">
    <cofactor evidence="1">
        <name>pyridoxal 5'-phosphate</name>
        <dbReference type="ChEBI" id="CHEBI:597326"/>
    </cofactor>
</comment>
<dbReference type="InterPro" id="IPR004839">
    <property type="entry name" value="Aminotransferase_I/II_large"/>
</dbReference>
<dbReference type="EC" id="4.1.1.81" evidence="4"/>
<feature type="domain" description="Aminotransferase class I/classII large" evidence="10">
    <location>
        <begin position="53"/>
        <end position="262"/>
    </location>
</feature>
<sequence>MTRRDHGGNLDEARARFGGADWIDLSTGINRRPYPLPPLPPHAWRDLPTRADIEALAAAAARRYGAGGAVLPLAGAQAAIQLYPRLERPGAARVLGPTYNEHAASLRAAGWRVREVATPEALCGADLAVIVNPDNPTGRDLPAATLTGIAAQVGRLVVDESFRDPTPAASVVPAAGGNLLVLRSFGKFYGLAGLRLGFAIGGGDTLDALAAMAGPWAVSGPACAIGRAALDDAAWAREAADALARDALRLDRLAEGAGWRLEGGTALFRLYDTPDAGASQEGLARHAIWSRIFPWSARAIRLGLPGHEHEWSRLATALSSLS</sequence>
<dbReference type="InterPro" id="IPR005860">
    <property type="entry name" value="CobD"/>
</dbReference>
<dbReference type="PROSITE" id="PS00105">
    <property type="entry name" value="AA_TRANSFER_CLASS_1"/>
    <property type="match status" value="1"/>
</dbReference>
<proteinExistence type="predicted"/>
<dbReference type="Gene3D" id="3.40.640.10">
    <property type="entry name" value="Type I PLP-dependent aspartate aminotransferase-like (Major domain)"/>
    <property type="match status" value="1"/>
</dbReference>
<dbReference type="InterPro" id="IPR015421">
    <property type="entry name" value="PyrdxlP-dep_Trfase_major"/>
</dbReference>
<dbReference type="EMBL" id="SNAA01000003">
    <property type="protein sequence ID" value="TDL81765.1"/>
    <property type="molecule type" value="Genomic_DNA"/>
</dbReference>
<evidence type="ECO:0000313" key="11">
    <source>
        <dbReference type="EMBL" id="TDL81765.1"/>
    </source>
</evidence>
<dbReference type="PANTHER" id="PTHR42885">
    <property type="entry name" value="HISTIDINOL-PHOSPHATE AMINOTRANSFERASE-RELATED"/>
    <property type="match status" value="1"/>
</dbReference>
<gene>
    <name evidence="11" type="ORF">E2L08_03670</name>
</gene>
<comment type="catalytic activity">
    <reaction evidence="9">
        <text>O-phospho-L-threonine + H(+) = (R)-1-aminopropan-2-yl phosphate + CO2</text>
        <dbReference type="Rhea" id="RHEA:11492"/>
        <dbReference type="ChEBI" id="CHEBI:15378"/>
        <dbReference type="ChEBI" id="CHEBI:16526"/>
        <dbReference type="ChEBI" id="CHEBI:58563"/>
        <dbReference type="ChEBI" id="CHEBI:58675"/>
        <dbReference type="EC" id="4.1.1.81"/>
    </reaction>
</comment>
<dbReference type="OrthoDB" id="9799304at2"/>
<dbReference type="Pfam" id="PF00155">
    <property type="entry name" value="Aminotran_1_2"/>
    <property type="match status" value="1"/>
</dbReference>
<evidence type="ECO:0000256" key="9">
    <source>
        <dbReference type="ARBA" id="ARBA00048531"/>
    </source>
</evidence>
<evidence type="ECO:0000256" key="2">
    <source>
        <dbReference type="ARBA" id="ARBA00003444"/>
    </source>
</evidence>
<keyword evidence="12" id="KW-1185">Reference proteome</keyword>
<organism evidence="11 12">
    <name type="scientific">Palleronia sediminis</name>
    <dbReference type="NCBI Taxonomy" id="2547833"/>
    <lineage>
        <taxon>Bacteria</taxon>
        <taxon>Pseudomonadati</taxon>
        <taxon>Pseudomonadota</taxon>
        <taxon>Alphaproteobacteria</taxon>
        <taxon>Rhodobacterales</taxon>
        <taxon>Roseobacteraceae</taxon>
        <taxon>Palleronia</taxon>
    </lineage>
</organism>
<dbReference type="AlphaFoldDB" id="A0A4R6AF19"/>